<dbReference type="OrthoDB" id="5415072at2759"/>
<reference evidence="2" key="2">
    <citation type="submission" date="2020-05" db="EMBL/GenBank/DDBJ databases">
        <authorList>
            <person name="Kim H.-S."/>
            <person name="Proctor R.H."/>
            <person name="Brown D.W."/>
        </authorList>
    </citation>
    <scope>NUCLEOTIDE SEQUENCE</scope>
    <source>
        <strain evidence="2">NRRL 22465</strain>
    </source>
</reference>
<proteinExistence type="predicted"/>
<reference evidence="2" key="1">
    <citation type="journal article" date="2020" name="BMC Genomics">
        <title>Correction to: Identification and distribution of gene clusters required for synthesis of sphingolipid metabolism inhibitors in diverse species of the filamentous fungus Fusarium.</title>
        <authorList>
            <person name="Kim H.S."/>
            <person name="Lohmar J.M."/>
            <person name="Busman M."/>
            <person name="Brown D.W."/>
            <person name="Naumann T.A."/>
            <person name="Divon H.H."/>
            <person name="Lysoe E."/>
            <person name="Uhlig S."/>
            <person name="Proctor R.H."/>
        </authorList>
    </citation>
    <scope>NUCLEOTIDE SEQUENCE</scope>
    <source>
        <strain evidence="2">NRRL 22465</strain>
    </source>
</reference>
<dbReference type="EMBL" id="JABEYC010000030">
    <property type="protein sequence ID" value="KAF4984192.1"/>
    <property type="molecule type" value="Genomic_DNA"/>
</dbReference>
<gene>
    <name evidence="2" type="ORF">FZEAL_590</name>
</gene>
<accession>A0A8H4XQ67</accession>
<dbReference type="AlphaFoldDB" id="A0A8H4XQ67"/>
<feature type="compositionally biased region" description="Gly residues" evidence="1">
    <location>
        <begin position="44"/>
        <end position="53"/>
    </location>
</feature>
<comment type="caution">
    <text evidence="2">The sequence shown here is derived from an EMBL/GenBank/DDBJ whole genome shotgun (WGS) entry which is preliminary data.</text>
</comment>
<evidence type="ECO:0000313" key="3">
    <source>
        <dbReference type="Proteomes" id="UP000635477"/>
    </source>
</evidence>
<feature type="region of interest" description="Disordered" evidence="1">
    <location>
        <begin position="89"/>
        <end position="133"/>
    </location>
</feature>
<sequence>MGNLCGKTDPEAFSQPGRVLGSALPPASGTAPVPTKIGGPPRILGGGGGGGGPSAQAPSDVDEARRKAAEAAETNGALTLQARAKAYAKPGGKLQTQLAAQKKQTRSDTLKDASQQQLRTRETDQAAETRNWD</sequence>
<protein>
    <submittedName>
        <fullName evidence="2">Uncharacterized protein</fullName>
    </submittedName>
</protein>
<dbReference type="Proteomes" id="UP000635477">
    <property type="component" value="Unassembled WGS sequence"/>
</dbReference>
<organism evidence="2 3">
    <name type="scientific">Fusarium zealandicum</name>
    <dbReference type="NCBI Taxonomy" id="1053134"/>
    <lineage>
        <taxon>Eukaryota</taxon>
        <taxon>Fungi</taxon>
        <taxon>Dikarya</taxon>
        <taxon>Ascomycota</taxon>
        <taxon>Pezizomycotina</taxon>
        <taxon>Sordariomycetes</taxon>
        <taxon>Hypocreomycetidae</taxon>
        <taxon>Hypocreales</taxon>
        <taxon>Nectriaceae</taxon>
        <taxon>Fusarium</taxon>
        <taxon>Fusarium staphyleae species complex</taxon>
    </lineage>
</organism>
<name>A0A8H4XQ67_9HYPO</name>
<keyword evidence="3" id="KW-1185">Reference proteome</keyword>
<feature type="compositionally biased region" description="Low complexity" evidence="1">
    <location>
        <begin position="93"/>
        <end position="102"/>
    </location>
</feature>
<feature type="region of interest" description="Disordered" evidence="1">
    <location>
        <begin position="1"/>
        <end position="75"/>
    </location>
</feature>
<evidence type="ECO:0000313" key="2">
    <source>
        <dbReference type="EMBL" id="KAF4984192.1"/>
    </source>
</evidence>
<evidence type="ECO:0000256" key="1">
    <source>
        <dbReference type="SAM" id="MobiDB-lite"/>
    </source>
</evidence>